<reference evidence="2 3" key="1">
    <citation type="journal article" date="2019" name="Front. Microbiol.">
        <title>Genomes of Neutrophilic Sulfur-Oxidizing Chemolithoautotrophs Representing 9 Proteobacterial Species From 8 Genera.</title>
        <authorList>
            <person name="Watanabe T."/>
            <person name="Kojima H."/>
            <person name="Umezawa K."/>
            <person name="Hori C."/>
            <person name="Takasuka T.E."/>
            <person name="Kato Y."/>
            <person name="Fukui M."/>
        </authorList>
    </citation>
    <scope>NUCLEOTIDE SEQUENCE [LARGE SCALE GENOMIC DNA]</scope>
    <source>
        <strain evidence="2 3">TTN</strain>
    </source>
</reference>
<evidence type="ECO:0000313" key="3">
    <source>
        <dbReference type="Proteomes" id="UP000286806"/>
    </source>
</evidence>
<dbReference type="SUPFAM" id="SSF103501">
    <property type="entry name" value="Respiratory nitrate reductase 1 gamma chain"/>
    <property type="match status" value="1"/>
</dbReference>
<proteinExistence type="predicted"/>
<organism evidence="2 3">
    <name type="scientific">Sulfuriferula multivorans</name>
    <dbReference type="NCBI Taxonomy" id="1559896"/>
    <lineage>
        <taxon>Bacteria</taxon>
        <taxon>Pseudomonadati</taxon>
        <taxon>Pseudomonadota</taxon>
        <taxon>Betaproteobacteria</taxon>
        <taxon>Nitrosomonadales</taxon>
        <taxon>Sulfuricellaceae</taxon>
        <taxon>Sulfuriferula</taxon>
    </lineage>
</organism>
<protein>
    <submittedName>
        <fullName evidence="2">Protein DVU_0532 (HMC operon ORF 5)</fullName>
    </submittedName>
</protein>
<feature type="transmembrane region" description="Helical" evidence="1">
    <location>
        <begin position="172"/>
        <end position="190"/>
    </location>
</feature>
<dbReference type="Proteomes" id="UP000286806">
    <property type="component" value="Unassembled WGS sequence"/>
</dbReference>
<feature type="transmembrane region" description="Helical" evidence="1">
    <location>
        <begin position="12"/>
        <end position="33"/>
    </location>
</feature>
<feature type="transmembrane region" description="Helical" evidence="1">
    <location>
        <begin position="145"/>
        <end position="166"/>
    </location>
</feature>
<keyword evidence="3" id="KW-1185">Reference proteome</keyword>
<dbReference type="OrthoDB" id="7872966at2"/>
<dbReference type="Gene3D" id="1.20.950.20">
    <property type="entry name" value="Transmembrane di-heme cytochromes, Chain C"/>
    <property type="match status" value="1"/>
</dbReference>
<feature type="transmembrane region" description="Helical" evidence="1">
    <location>
        <begin position="70"/>
        <end position="91"/>
    </location>
</feature>
<name>A0A401JYR3_9PROT</name>
<accession>A0A401JYR3</accession>
<sequence length="217" mass="24122">MDLLQFARGPALTWALAIFAFGMTWRLAGILLLKRRPDYSEPRNATSWPGALKLIISRSWPRREFIQRTAFGQALGYIFHIGLAIVVFGFAPHILFFRGLTGLDWPNLPNAIIYLSGAITLGALIVVLGRRLIHPVLRLLSNFDDYFSWFVTFAPVATGMLAVAHLGARYETLLAIHILSVALLLVWFPFGKLMHAALVFVSRGSTGALFERKGASI</sequence>
<keyword evidence="1" id="KW-1133">Transmembrane helix</keyword>
<feature type="transmembrane region" description="Helical" evidence="1">
    <location>
        <begin position="111"/>
        <end position="133"/>
    </location>
</feature>
<evidence type="ECO:0000256" key="1">
    <source>
        <dbReference type="SAM" id="Phobius"/>
    </source>
</evidence>
<evidence type="ECO:0000313" key="2">
    <source>
        <dbReference type="EMBL" id="GCB02063.1"/>
    </source>
</evidence>
<gene>
    <name evidence="2" type="ORF">SFMTTN_2879</name>
</gene>
<keyword evidence="1" id="KW-0812">Transmembrane</keyword>
<keyword evidence="1" id="KW-0472">Membrane</keyword>
<dbReference type="AlphaFoldDB" id="A0A401JYR3"/>
<dbReference type="InterPro" id="IPR036197">
    <property type="entry name" value="NarG-like_sf"/>
</dbReference>
<dbReference type="RefSeq" id="WP_124705824.1">
    <property type="nucleotide sequence ID" value="NZ_BGOW01000033.1"/>
</dbReference>
<comment type="caution">
    <text evidence="2">The sequence shown here is derived from an EMBL/GenBank/DDBJ whole genome shotgun (WGS) entry which is preliminary data.</text>
</comment>
<dbReference type="EMBL" id="BGOW01000033">
    <property type="protein sequence ID" value="GCB02063.1"/>
    <property type="molecule type" value="Genomic_DNA"/>
</dbReference>